<gene>
    <name evidence="2" type="ORF">RND71_022037</name>
</gene>
<evidence type="ECO:0000313" key="3">
    <source>
        <dbReference type="Proteomes" id="UP001291623"/>
    </source>
</evidence>
<organism evidence="2 3">
    <name type="scientific">Anisodus tanguticus</name>
    <dbReference type="NCBI Taxonomy" id="243964"/>
    <lineage>
        <taxon>Eukaryota</taxon>
        <taxon>Viridiplantae</taxon>
        <taxon>Streptophyta</taxon>
        <taxon>Embryophyta</taxon>
        <taxon>Tracheophyta</taxon>
        <taxon>Spermatophyta</taxon>
        <taxon>Magnoliopsida</taxon>
        <taxon>eudicotyledons</taxon>
        <taxon>Gunneridae</taxon>
        <taxon>Pentapetalae</taxon>
        <taxon>asterids</taxon>
        <taxon>lamiids</taxon>
        <taxon>Solanales</taxon>
        <taxon>Solanaceae</taxon>
        <taxon>Solanoideae</taxon>
        <taxon>Hyoscyameae</taxon>
        <taxon>Anisodus</taxon>
    </lineage>
</organism>
<name>A0AAE1RZ82_9SOLA</name>
<protein>
    <submittedName>
        <fullName evidence="2">Uncharacterized protein</fullName>
    </submittedName>
</protein>
<evidence type="ECO:0000313" key="2">
    <source>
        <dbReference type="EMBL" id="KAK4359808.1"/>
    </source>
</evidence>
<dbReference type="Proteomes" id="UP001291623">
    <property type="component" value="Unassembled WGS sequence"/>
</dbReference>
<dbReference type="EMBL" id="JAVYJV010000011">
    <property type="protein sequence ID" value="KAK4359808.1"/>
    <property type="molecule type" value="Genomic_DNA"/>
</dbReference>
<proteinExistence type="predicted"/>
<accession>A0AAE1RZ82</accession>
<dbReference type="AlphaFoldDB" id="A0AAE1RZ82"/>
<reference evidence="2" key="1">
    <citation type="submission" date="2023-12" db="EMBL/GenBank/DDBJ databases">
        <title>Genome assembly of Anisodus tanguticus.</title>
        <authorList>
            <person name="Wang Y.-J."/>
        </authorList>
    </citation>
    <scope>NUCLEOTIDE SEQUENCE</scope>
    <source>
        <strain evidence="2">KB-2021</strain>
        <tissue evidence="2">Leaf</tissue>
    </source>
</reference>
<sequence length="119" mass="13984">MENEQKEEHGVCYYASMLLWRIIMTLLSVTFSAFFVNFLIKIFVKLHSGKSIGGRDKFNIFLALSFAIIFIPLTFFFLLLCFLELKNMFGALRVRRTQQGINFTTLSEQLAEEQWQRRA</sequence>
<feature type="transmembrane region" description="Helical" evidence="1">
    <location>
        <begin position="12"/>
        <end position="40"/>
    </location>
</feature>
<evidence type="ECO:0000256" key="1">
    <source>
        <dbReference type="SAM" id="Phobius"/>
    </source>
</evidence>
<keyword evidence="1" id="KW-0472">Membrane</keyword>
<keyword evidence="3" id="KW-1185">Reference proteome</keyword>
<comment type="caution">
    <text evidence="2">The sequence shown here is derived from an EMBL/GenBank/DDBJ whole genome shotgun (WGS) entry which is preliminary data.</text>
</comment>
<keyword evidence="1" id="KW-0812">Transmembrane</keyword>
<feature type="transmembrane region" description="Helical" evidence="1">
    <location>
        <begin position="60"/>
        <end position="83"/>
    </location>
</feature>
<keyword evidence="1" id="KW-1133">Transmembrane helix</keyword>